<evidence type="ECO:0000313" key="2">
    <source>
        <dbReference type="EMBL" id="MBC3935426.1"/>
    </source>
</evidence>
<feature type="chain" id="PRO_5038070765" description="Porin" evidence="1">
    <location>
        <begin position="31"/>
        <end position="386"/>
    </location>
</feature>
<evidence type="ECO:0000313" key="3">
    <source>
        <dbReference type="Proteomes" id="UP000612361"/>
    </source>
</evidence>
<name>A0A923I4M3_9BURK</name>
<feature type="signal peptide" evidence="1">
    <location>
        <begin position="1"/>
        <end position="30"/>
    </location>
</feature>
<organism evidence="2 3">
    <name type="scientific">Undibacterium rugosum</name>
    <dbReference type="NCBI Taxonomy" id="2762291"/>
    <lineage>
        <taxon>Bacteria</taxon>
        <taxon>Pseudomonadati</taxon>
        <taxon>Pseudomonadota</taxon>
        <taxon>Betaproteobacteria</taxon>
        <taxon>Burkholderiales</taxon>
        <taxon>Oxalobacteraceae</taxon>
        <taxon>Undibacterium</taxon>
    </lineage>
</organism>
<sequence>MMTSVKLQLWSGLCGSVLGLLSFSVSSAYAEEADAGSKLKVSGFLSVVGGRSFGGELPANYIGPATINDKTCPCYVADWSNAGVYNNSFSLQPESRAGVQATYAISKDFNLTGQVVVRGTDSTPNIQWAYASYKLNKEWEVQVGRKRIPLYFYSDFQDVGVAYPWVSPPPELYGWEVTNYNGASVRYRTSVADNNVAFSVFGGKEKSKDSLYEKLVYSGQTDVTWSNIIGADAELERGPLTVRAVYVQSDVKVINNSIALDSAAKLKAYGVAVNLDLDQWFVLSELTQLSRDFQDGGFSVTAPAFTLGAGYRMGAWTPFLNYASYKEKSSDLTKYQPQSYKRLSLTLRYDVDAKSAVKLQLDKNQDVTNNFGGNVNVFRISYDRLF</sequence>
<reference evidence="2" key="1">
    <citation type="submission" date="2020-08" db="EMBL/GenBank/DDBJ databases">
        <title>Novel species isolated from subtropical streams in China.</title>
        <authorList>
            <person name="Lu H."/>
        </authorList>
    </citation>
    <scope>NUCLEOTIDE SEQUENCE</scope>
    <source>
        <strain evidence="2">CY7W</strain>
    </source>
</reference>
<keyword evidence="3" id="KW-1185">Reference proteome</keyword>
<dbReference type="InterPro" id="IPR023614">
    <property type="entry name" value="Porin_dom_sf"/>
</dbReference>
<dbReference type="Proteomes" id="UP000612361">
    <property type="component" value="Unassembled WGS sequence"/>
</dbReference>
<evidence type="ECO:0008006" key="4">
    <source>
        <dbReference type="Google" id="ProtNLM"/>
    </source>
</evidence>
<proteinExistence type="predicted"/>
<protein>
    <recommendedName>
        <fullName evidence="4">Porin</fullName>
    </recommendedName>
</protein>
<accession>A0A923I4M3</accession>
<dbReference type="SUPFAM" id="SSF56935">
    <property type="entry name" value="Porins"/>
    <property type="match status" value="1"/>
</dbReference>
<dbReference type="EMBL" id="JACOGG010000007">
    <property type="protein sequence ID" value="MBC3935426.1"/>
    <property type="molecule type" value="Genomic_DNA"/>
</dbReference>
<evidence type="ECO:0000256" key="1">
    <source>
        <dbReference type="SAM" id="SignalP"/>
    </source>
</evidence>
<keyword evidence="1" id="KW-0732">Signal</keyword>
<dbReference type="RefSeq" id="WP_186881000.1">
    <property type="nucleotide sequence ID" value="NZ_JACOGG010000007.1"/>
</dbReference>
<dbReference type="AlphaFoldDB" id="A0A923I4M3"/>
<comment type="caution">
    <text evidence="2">The sequence shown here is derived from an EMBL/GenBank/DDBJ whole genome shotgun (WGS) entry which is preliminary data.</text>
</comment>
<gene>
    <name evidence="2" type="ORF">H8K47_08635</name>
</gene>
<dbReference type="Gene3D" id="2.40.160.10">
    <property type="entry name" value="Porin"/>
    <property type="match status" value="1"/>
</dbReference>